<gene>
    <name evidence="7" type="ORF">FOZ76_20090</name>
</gene>
<dbReference type="PANTHER" id="PTHR43776">
    <property type="entry name" value="TRANSPORT ATP-BINDING PROTEIN"/>
    <property type="match status" value="1"/>
</dbReference>
<dbReference type="Pfam" id="PF08352">
    <property type="entry name" value="oligo_HPY"/>
    <property type="match status" value="1"/>
</dbReference>
<proteinExistence type="inferred from homology"/>
<comment type="caution">
    <text evidence="7">The sequence shown here is derived from an EMBL/GenBank/DDBJ whole genome shotgun (WGS) entry which is preliminary data.</text>
</comment>
<evidence type="ECO:0000313" key="8">
    <source>
        <dbReference type="Proteomes" id="UP000318405"/>
    </source>
</evidence>
<dbReference type="InterPro" id="IPR003593">
    <property type="entry name" value="AAA+_ATPase"/>
</dbReference>
<protein>
    <submittedName>
        <fullName evidence="7">ABC transporter ATP-binding protein</fullName>
    </submittedName>
</protein>
<evidence type="ECO:0000256" key="5">
    <source>
        <dbReference type="ARBA" id="ARBA00022840"/>
    </source>
</evidence>
<dbReference type="CDD" id="cd03257">
    <property type="entry name" value="ABC_NikE_OppD_transporters"/>
    <property type="match status" value="1"/>
</dbReference>
<evidence type="ECO:0000313" key="7">
    <source>
        <dbReference type="EMBL" id="TSH90146.1"/>
    </source>
</evidence>
<dbReference type="EMBL" id="VLTJ01000039">
    <property type="protein sequence ID" value="TSH90146.1"/>
    <property type="molecule type" value="Genomic_DNA"/>
</dbReference>
<dbReference type="Gene3D" id="3.40.50.300">
    <property type="entry name" value="P-loop containing nucleotide triphosphate hydrolases"/>
    <property type="match status" value="1"/>
</dbReference>
<dbReference type="SMART" id="SM00382">
    <property type="entry name" value="AAA"/>
    <property type="match status" value="1"/>
</dbReference>
<dbReference type="AlphaFoldDB" id="A0A556AB76"/>
<dbReference type="InterPro" id="IPR027417">
    <property type="entry name" value="P-loop_NTPase"/>
</dbReference>
<keyword evidence="2" id="KW-0813">Transport</keyword>
<dbReference type="GO" id="GO:0016887">
    <property type="term" value="F:ATP hydrolysis activity"/>
    <property type="evidence" value="ECO:0007669"/>
    <property type="project" value="InterPro"/>
</dbReference>
<dbReference type="PANTHER" id="PTHR43776:SF7">
    <property type="entry name" value="D,D-DIPEPTIDE TRANSPORT ATP-BINDING PROTEIN DDPF-RELATED"/>
    <property type="match status" value="1"/>
</dbReference>
<evidence type="ECO:0000256" key="3">
    <source>
        <dbReference type="ARBA" id="ARBA00022475"/>
    </source>
</evidence>
<dbReference type="OrthoDB" id="9802772at2"/>
<dbReference type="PROSITE" id="PS50893">
    <property type="entry name" value="ABC_TRANSPORTER_2"/>
    <property type="match status" value="1"/>
</dbReference>
<sequence length="312" mass="33482">MALHRIDAAVRSGETPMLAVDGVSKHYRNGRGIVAALSGVGFRLPAGSTLGIVGESGSGKSTMARIACGLLAPDAGSVRLAGTELVGLAVRDMRRLRRRVQMIFQDPLSSLDPRQRVSAAIEEVLAVHGLGDRRSRRASAGQMLELVGLPAAAGERYPHQFSGGQRQRVAIARALVLKPDLLICDEPVSALDVSIQAQVLNLLVRLKRELNLTMLFISHDLSVVAHVADHIGVMQRGRMVEMGAAEDVFRRPQHEYTQTLLASVPRLPREAARAQHAAPGVAGKADDHCHGLLYASSAAECMPRPLRFPSSS</sequence>
<evidence type="ECO:0000259" key="6">
    <source>
        <dbReference type="PROSITE" id="PS50893"/>
    </source>
</evidence>
<accession>A0A556AB76</accession>
<keyword evidence="3" id="KW-1003">Cell membrane</keyword>
<dbReference type="GO" id="GO:0005524">
    <property type="term" value="F:ATP binding"/>
    <property type="evidence" value="ECO:0007669"/>
    <property type="project" value="UniProtKB-KW"/>
</dbReference>
<dbReference type="GO" id="GO:0055085">
    <property type="term" value="P:transmembrane transport"/>
    <property type="evidence" value="ECO:0007669"/>
    <property type="project" value="UniProtKB-ARBA"/>
</dbReference>
<dbReference type="InterPro" id="IPR050319">
    <property type="entry name" value="ABC_transp_ATP-bind"/>
</dbReference>
<dbReference type="FunFam" id="3.40.50.300:FF:000016">
    <property type="entry name" value="Oligopeptide ABC transporter ATP-binding component"/>
    <property type="match status" value="1"/>
</dbReference>
<dbReference type="SUPFAM" id="SSF52540">
    <property type="entry name" value="P-loop containing nucleoside triphosphate hydrolases"/>
    <property type="match status" value="1"/>
</dbReference>
<keyword evidence="5 7" id="KW-0067">ATP-binding</keyword>
<dbReference type="InterPro" id="IPR017871">
    <property type="entry name" value="ABC_transporter-like_CS"/>
</dbReference>
<keyword evidence="3" id="KW-0472">Membrane</keyword>
<keyword evidence="8" id="KW-1185">Reference proteome</keyword>
<evidence type="ECO:0000256" key="2">
    <source>
        <dbReference type="ARBA" id="ARBA00022448"/>
    </source>
</evidence>
<comment type="similarity">
    <text evidence="1">Belongs to the ABC transporter superfamily.</text>
</comment>
<feature type="domain" description="ABC transporter" evidence="6">
    <location>
        <begin position="18"/>
        <end position="261"/>
    </location>
</feature>
<dbReference type="Pfam" id="PF00005">
    <property type="entry name" value="ABC_tran"/>
    <property type="match status" value="1"/>
</dbReference>
<evidence type="ECO:0000256" key="1">
    <source>
        <dbReference type="ARBA" id="ARBA00005417"/>
    </source>
</evidence>
<dbReference type="GO" id="GO:0015833">
    <property type="term" value="P:peptide transport"/>
    <property type="evidence" value="ECO:0007669"/>
    <property type="project" value="InterPro"/>
</dbReference>
<evidence type="ECO:0000256" key="4">
    <source>
        <dbReference type="ARBA" id="ARBA00022741"/>
    </source>
</evidence>
<keyword evidence="4" id="KW-0547">Nucleotide-binding</keyword>
<dbReference type="PROSITE" id="PS00211">
    <property type="entry name" value="ABC_TRANSPORTER_1"/>
    <property type="match status" value="1"/>
</dbReference>
<dbReference type="InterPro" id="IPR013563">
    <property type="entry name" value="Oligopep_ABC_C"/>
</dbReference>
<name>A0A556AB76_9BURK</name>
<dbReference type="Proteomes" id="UP000318405">
    <property type="component" value="Unassembled WGS sequence"/>
</dbReference>
<dbReference type="InterPro" id="IPR003439">
    <property type="entry name" value="ABC_transporter-like_ATP-bd"/>
</dbReference>
<reference evidence="7 8" key="1">
    <citation type="submission" date="2019-07" db="EMBL/GenBank/DDBJ databases">
        <title>Qingshengfaniella alkalisoli gen. nov., sp. nov., isolated from saline soil.</title>
        <authorList>
            <person name="Xu L."/>
            <person name="Huang X.-X."/>
            <person name="Sun J.-Q."/>
        </authorList>
    </citation>
    <scope>NUCLEOTIDE SEQUENCE [LARGE SCALE GENOMIC DNA]</scope>
    <source>
        <strain evidence="7 8">DSM 27279</strain>
    </source>
</reference>
<organism evidence="7 8">
    <name type="scientific">Verticiella sediminum</name>
    <dbReference type="NCBI Taxonomy" id="1247510"/>
    <lineage>
        <taxon>Bacteria</taxon>
        <taxon>Pseudomonadati</taxon>
        <taxon>Pseudomonadota</taxon>
        <taxon>Betaproteobacteria</taxon>
        <taxon>Burkholderiales</taxon>
        <taxon>Alcaligenaceae</taxon>
        <taxon>Verticiella</taxon>
    </lineage>
</organism>